<evidence type="ECO:0000313" key="19">
    <source>
        <dbReference type="Proteomes" id="UP000053201"/>
    </source>
</evidence>
<dbReference type="InterPro" id="IPR001650">
    <property type="entry name" value="Helicase_C-like"/>
</dbReference>
<feature type="region of interest" description="Disordered" evidence="14">
    <location>
        <begin position="976"/>
        <end position="1010"/>
    </location>
</feature>
<feature type="domain" description="Helicase ATP-binding" evidence="16">
    <location>
        <begin position="474"/>
        <end position="653"/>
    </location>
</feature>
<dbReference type="OrthoDB" id="10261556at2759"/>
<dbReference type="PANTHER" id="PTHR13710:SF153">
    <property type="entry name" value="RECQ-LIKE DNA HELICASE BLM"/>
    <property type="match status" value="1"/>
</dbReference>
<evidence type="ECO:0000256" key="11">
    <source>
        <dbReference type="ARBA" id="ARBA00023242"/>
    </source>
</evidence>
<dbReference type="SMART" id="SM00490">
    <property type="entry name" value="HELICc"/>
    <property type="match status" value="1"/>
</dbReference>
<dbReference type="InterPro" id="IPR014001">
    <property type="entry name" value="Helicase_ATP-bd"/>
</dbReference>
<evidence type="ECO:0000256" key="3">
    <source>
        <dbReference type="ARBA" id="ARBA00022741"/>
    </source>
</evidence>
<dbReference type="Pfam" id="PF00570">
    <property type="entry name" value="HRDC"/>
    <property type="match status" value="1"/>
</dbReference>
<dbReference type="GO" id="GO:0000724">
    <property type="term" value="P:double-strand break repair via homologous recombination"/>
    <property type="evidence" value="ECO:0007669"/>
    <property type="project" value="TreeGrafter"/>
</dbReference>
<evidence type="ECO:0000256" key="4">
    <source>
        <dbReference type="ARBA" id="ARBA00022763"/>
    </source>
</evidence>
<feature type="region of interest" description="Disordered" evidence="14">
    <location>
        <begin position="364"/>
        <end position="432"/>
    </location>
</feature>
<dbReference type="Pfam" id="PF16124">
    <property type="entry name" value="RecQ_Zn_bind"/>
    <property type="match status" value="1"/>
</dbReference>
<name>A0A0L0HBP5_SPIPD</name>
<evidence type="ECO:0000313" key="18">
    <source>
        <dbReference type="EMBL" id="KNC98153.1"/>
    </source>
</evidence>
<keyword evidence="5" id="KW-0378">Hydrolase</keyword>
<dbReference type="FunFam" id="3.40.50.300:FF:000537">
    <property type="entry name" value="Bloom syndrome RecQ-like helicase"/>
    <property type="match status" value="1"/>
</dbReference>
<evidence type="ECO:0000256" key="12">
    <source>
        <dbReference type="ARBA" id="ARBA00034617"/>
    </source>
</evidence>
<dbReference type="Pfam" id="PF09382">
    <property type="entry name" value="RQC"/>
    <property type="match status" value="1"/>
</dbReference>
<dbReference type="Pfam" id="PF00271">
    <property type="entry name" value="Helicase_C"/>
    <property type="match status" value="1"/>
</dbReference>
<dbReference type="GO" id="GO:0005634">
    <property type="term" value="C:nucleus"/>
    <property type="evidence" value="ECO:0007669"/>
    <property type="project" value="UniProtKB-SubCell"/>
</dbReference>
<protein>
    <recommendedName>
        <fullName evidence="13">DNA 3'-5' helicase</fullName>
        <ecNumber evidence="13">5.6.2.4</ecNumber>
    </recommendedName>
</protein>
<evidence type="ECO:0000256" key="5">
    <source>
        <dbReference type="ARBA" id="ARBA00022801"/>
    </source>
</evidence>
<feature type="domain" description="HRDC" evidence="15">
    <location>
        <begin position="1006"/>
        <end position="1086"/>
    </location>
</feature>
<dbReference type="eggNOG" id="KOG0351">
    <property type="taxonomic scope" value="Eukaryota"/>
</dbReference>
<dbReference type="InterPro" id="IPR032284">
    <property type="entry name" value="RecQ_Zn-bd"/>
</dbReference>
<dbReference type="GO" id="GO:0005524">
    <property type="term" value="F:ATP binding"/>
    <property type="evidence" value="ECO:0007669"/>
    <property type="project" value="UniProtKB-KW"/>
</dbReference>
<evidence type="ECO:0000256" key="1">
    <source>
        <dbReference type="ARBA" id="ARBA00004123"/>
    </source>
</evidence>
<organism evidence="18 19">
    <name type="scientific">Spizellomyces punctatus (strain DAOM BR117)</name>
    <dbReference type="NCBI Taxonomy" id="645134"/>
    <lineage>
        <taxon>Eukaryota</taxon>
        <taxon>Fungi</taxon>
        <taxon>Fungi incertae sedis</taxon>
        <taxon>Chytridiomycota</taxon>
        <taxon>Chytridiomycota incertae sedis</taxon>
        <taxon>Chytridiomycetes</taxon>
        <taxon>Spizellomycetales</taxon>
        <taxon>Spizellomycetaceae</taxon>
        <taxon>Spizellomyces</taxon>
    </lineage>
</organism>
<evidence type="ECO:0000256" key="8">
    <source>
        <dbReference type="ARBA" id="ARBA00023125"/>
    </source>
</evidence>
<evidence type="ECO:0000256" key="2">
    <source>
        <dbReference type="ARBA" id="ARBA00005446"/>
    </source>
</evidence>
<dbReference type="InterPro" id="IPR002121">
    <property type="entry name" value="HRDC_dom"/>
</dbReference>
<dbReference type="InParanoid" id="A0A0L0HBP5"/>
<dbReference type="FunFam" id="1.10.10.10:FF:000495">
    <property type="entry name" value="RecQ family helicase MusN"/>
    <property type="match status" value="1"/>
</dbReference>
<sequence>MTKIPINNLKQQLEWLRTSRGIGSKESNVQTVPKSCERSTATFTRPAVPQFRPANFKPFTGDQHRENELPNWSEGRLAETSSGGLARPMGMEGTVKQGTALVARDNNLDVSRETSAVTVREENHWRITKRKSDTFTAEPDTNGIAPITDNELALPQPCDPTRKRPKIEIRVPELDLGYLEADSTLEQFDAFFDDDLMNALEDDYDSPPLISNASELPSCDADTTLWIGPASGTCLKPISIGRSPDRALASLSESELKVKRDSLLEQKRIISDELCDLMAMSDTGTSIQTRIRALQQERMEKAKALESIDEALRIKRFPTVTSSSEPHPSLRNGGNENCDINNRAVFSEDVLSAVETPVPVRPHRISTWSAPPPQNSLPSAIHQQSPSLKNTRVDTPASFQAPFASTDSTTPSGGTPKPKPKSNCSQSGSPSVTSGADSIYCRPEYQHPWSRDVRKALLQIFKLKEFRQNQLEAINATLSGKDCFVLMPTGGGKSLCYQLPACVPSGVTNGITLVVSPLLSLIHDQVSRLVSLGVHTISLTGSQTAEQRNWAFSEIYSATPRTKLIYVTPEMIMNSPKFQDALRSLHSRKKLARFVIDEAHCVSQWGHDFRPDYKQLGSLRTKYPGIPIMALTATANEKVKMDIMDCLEMRQCEKFVSSFNRPNLRYEVRKKEKSVIDDIVALIETHYPRESGIIYCGSRRACEELTDKLKRKGLPIGFYHAGLDKDDRIRIQKEWAEGFIDIIVATVAFGMGIDKADVRFVIHYSLPQSLEGYYQETGRAGRDGKESMCILYYCYRDKHTIEHLIERGEGSALQKERQRNNLRLMISYCENKIDCRRQHVLAYFGERFDKANCHRTCDNCRINVKSITKDVREDVKNIIELVWSIQNEKITINHCMDVYRGMKHAKILERQHDRLPMYGKGSSYKKQEMERLFHMLVIQQILTEHLETNGQGFTLAYARVGKNASKFRSGTQAIHFISTEDEGPSEPSPLSKAGSRKKKSKSESAPDPHQQCLEELKALRADLAASESLEAAEIFADSTLQHMAKRLPESIRDFLDIPKVNDAKWMRWGQKFLDITRRHRIALSNSAGQTTISPHFALTRSKTVTTSTTTITASVSRSRKAKSTNPKESKEKSSAGSSSRLPSMALSKRK</sequence>
<dbReference type="PROSITE" id="PS00690">
    <property type="entry name" value="DEAH_ATP_HELICASE"/>
    <property type="match status" value="1"/>
</dbReference>
<dbReference type="EMBL" id="KQ257461">
    <property type="protein sequence ID" value="KNC98153.1"/>
    <property type="molecule type" value="Genomic_DNA"/>
</dbReference>
<dbReference type="InterPro" id="IPR002464">
    <property type="entry name" value="DNA/RNA_helicase_DEAH_CS"/>
</dbReference>
<dbReference type="SMART" id="SM00956">
    <property type="entry name" value="RQC"/>
    <property type="match status" value="1"/>
</dbReference>
<dbReference type="GO" id="GO:0016787">
    <property type="term" value="F:hydrolase activity"/>
    <property type="evidence" value="ECO:0007669"/>
    <property type="project" value="UniProtKB-KW"/>
</dbReference>
<evidence type="ECO:0000256" key="10">
    <source>
        <dbReference type="ARBA" id="ARBA00023235"/>
    </source>
</evidence>
<dbReference type="FunCoup" id="A0A0L0HBP5">
    <property type="interactions" value="208"/>
</dbReference>
<dbReference type="GO" id="GO:0005694">
    <property type="term" value="C:chromosome"/>
    <property type="evidence" value="ECO:0007669"/>
    <property type="project" value="TreeGrafter"/>
</dbReference>
<dbReference type="NCBIfam" id="TIGR00614">
    <property type="entry name" value="recQ_fam"/>
    <property type="match status" value="1"/>
</dbReference>
<evidence type="ECO:0000259" key="15">
    <source>
        <dbReference type="PROSITE" id="PS50967"/>
    </source>
</evidence>
<dbReference type="InterPro" id="IPR036388">
    <property type="entry name" value="WH-like_DNA-bd_sf"/>
</dbReference>
<dbReference type="InterPro" id="IPR010997">
    <property type="entry name" value="HRDC-like_sf"/>
</dbReference>
<keyword evidence="11" id="KW-0539">Nucleus</keyword>
<dbReference type="CDD" id="cd17920">
    <property type="entry name" value="DEXHc_RecQ"/>
    <property type="match status" value="1"/>
</dbReference>
<dbReference type="GeneID" id="27689850"/>
<dbReference type="GO" id="GO:0003677">
    <property type="term" value="F:DNA binding"/>
    <property type="evidence" value="ECO:0007669"/>
    <property type="project" value="UniProtKB-KW"/>
</dbReference>
<dbReference type="Gene3D" id="3.40.50.300">
    <property type="entry name" value="P-loop containing nucleotide triphosphate hydrolases"/>
    <property type="match status" value="2"/>
</dbReference>
<dbReference type="PROSITE" id="PS50967">
    <property type="entry name" value="HRDC"/>
    <property type="match status" value="1"/>
</dbReference>
<dbReference type="SMART" id="SM00487">
    <property type="entry name" value="DEXDc"/>
    <property type="match status" value="1"/>
</dbReference>
<feature type="compositionally biased region" description="Polar residues" evidence="14">
    <location>
        <begin position="423"/>
        <end position="432"/>
    </location>
</feature>
<evidence type="ECO:0000259" key="16">
    <source>
        <dbReference type="PROSITE" id="PS51192"/>
    </source>
</evidence>
<dbReference type="FunFam" id="3.40.50.300:FF:001975">
    <property type="entry name" value="ATP-dependent DNA helicase"/>
    <property type="match status" value="1"/>
</dbReference>
<dbReference type="GO" id="GO:0005737">
    <property type="term" value="C:cytoplasm"/>
    <property type="evidence" value="ECO:0007669"/>
    <property type="project" value="TreeGrafter"/>
</dbReference>
<keyword evidence="4" id="KW-0227">DNA damage</keyword>
<keyword evidence="3" id="KW-0547">Nucleotide-binding</keyword>
<evidence type="ECO:0000256" key="9">
    <source>
        <dbReference type="ARBA" id="ARBA00023204"/>
    </source>
</evidence>
<dbReference type="Proteomes" id="UP000053201">
    <property type="component" value="Unassembled WGS sequence"/>
</dbReference>
<dbReference type="Pfam" id="PF00270">
    <property type="entry name" value="DEAD"/>
    <property type="match status" value="1"/>
</dbReference>
<evidence type="ECO:0000256" key="14">
    <source>
        <dbReference type="SAM" id="MobiDB-lite"/>
    </source>
</evidence>
<dbReference type="RefSeq" id="XP_016606193.1">
    <property type="nucleotide sequence ID" value="XM_016754758.1"/>
</dbReference>
<feature type="compositionally biased region" description="Polar residues" evidence="14">
    <location>
        <begin position="376"/>
        <end position="390"/>
    </location>
</feature>
<dbReference type="STRING" id="645134.A0A0L0HBP5"/>
<dbReference type="PROSITE" id="PS51194">
    <property type="entry name" value="HELICASE_CTER"/>
    <property type="match status" value="1"/>
</dbReference>
<dbReference type="InterPro" id="IPR011545">
    <property type="entry name" value="DEAD/DEAH_box_helicase_dom"/>
</dbReference>
<dbReference type="VEuPathDB" id="FungiDB:SPPG_06557"/>
<dbReference type="SMART" id="SM00341">
    <property type="entry name" value="HRDC"/>
    <property type="match status" value="1"/>
</dbReference>
<dbReference type="SUPFAM" id="SSF47819">
    <property type="entry name" value="HRDC-like"/>
    <property type="match status" value="1"/>
</dbReference>
<dbReference type="Gene3D" id="1.10.10.10">
    <property type="entry name" value="Winged helix-like DNA-binding domain superfamily/Winged helix DNA-binding domain"/>
    <property type="match status" value="1"/>
</dbReference>
<gene>
    <name evidence="18" type="ORF">SPPG_06557</name>
</gene>
<comment type="similarity">
    <text evidence="2">Belongs to the helicase family. RecQ subfamily.</text>
</comment>
<keyword evidence="9" id="KW-0234">DNA repair</keyword>
<dbReference type="InterPro" id="IPR004589">
    <property type="entry name" value="DNA_helicase_ATP-dep_RecQ"/>
</dbReference>
<feature type="region of interest" description="Disordered" evidence="14">
    <location>
        <begin position="1107"/>
        <end position="1150"/>
    </location>
</feature>
<dbReference type="InterPro" id="IPR018982">
    <property type="entry name" value="RQC_domain"/>
</dbReference>
<dbReference type="Gene3D" id="1.10.150.80">
    <property type="entry name" value="HRDC domain"/>
    <property type="match status" value="1"/>
</dbReference>
<keyword evidence="19" id="KW-1185">Reference proteome</keyword>
<keyword evidence="8" id="KW-0238">DNA-binding</keyword>
<evidence type="ECO:0000256" key="7">
    <source>
        <dbReference type="ARBA" id="ARBA00022840"/>
    </source>
</evidence>
<accession>A0A0L0HBP5</accession>
<evidence type="ECO:0000256" key="6">
    <source>
        <dbReference type="ARBA" id="ARBA00022806"/>
    </source>
</evidence>
<evidence type="ECO:0000256" key="13">
    <source>
        <dbReference type="ARBA" id="ARBA00034808"/>
    </source>
</evidence>
<feature type="compositionally biased region" description="Basic and acidic residues" evidence="14">
    <location>
        <begin position="1001"/>
        <end position="1010"/>
    </location>
</feature>
<dbReference type="InterPro" id="IPR044876">
    <property type="entry name" value="HRDC_dom_sf"/>
</dbReference>
<dbReference type="InterPro" id="IPR027417">
    <property type="entry name" value="P-loop_NTPase"/>
</dbReference>
<keyword evidence="6 18" id="KW-0347">Helicase</keyword>
<reference evidence="18 19" key="1">
    <citation type="submission" date="2009-08" db="EMBL/GenBank/DDBJ databases">
        <title>The Genome Sequence of Spizellomyces punctatus strain DAOM BR117.</title>
        <authorList>
            <consortium name="The Broad Institute Genome Sequencing Platform"/>
            <person name="Russ C."/>
            <person name="Cuomo C."/>
            <person name="Shea T."/>
            <person name="Young S.K."/>
            <person name="Zeng Q."/>
            <person name="Koehrsen M."/>
            <person name="Haas B."/>
            <person name="Borodovsky M."/>
            <person name="Guigo R."/>
            <person name="Alvarado L."/>
            <person name="Berlin A."/>
            <person name="Bochicchio J."/>
            <person name="Borenstein D."/>
            <person name="Chapman S."/>
            <person name="Chen Z."/>
            <person name="Engels R."/>
            <person name="Freedman E."/>
            <person name="Gellesch M."/>
            <person name="Goldberg J."/>
            <person name="Griggs A."/>
            <person name="Gujja S."/>
            <person name="Heiman D."/>
            <person name="Hepburn T."/>
            <person name="Howarth C."/>
            <person name="Jen D."/>
            <person name="Larson L."/>
            <person name="Lewis B."/>
            <person name="Mehta T."/>
            <person name="Park D."/>
            <person name="Pearson M."/>
            <person name="Roberts A."/>
            <person name="Saif S."/>
            <person name="Shenoy N."/>
            <person name="Sisk P."/>
            <person name="Stolte C."/>
            <person name="Sykes S."/>
            <person name="Thomson T."/>
            <person name="Walk T."/>
            <person name="White J."/>
            <person name="Yandava C."/>
            <person name="Burger G."/>
            <person name="Gray M.W."/>
            <person name="Holland P.W.H."/>
            <person name="King N."/>
            <person name="Lang F.B.F."/>
            <person name="Roger A.J."/>
            <person name="Ruiz-Trillo I."/>
            <person name="Lander E."/>
            <person name="Nusbaum C."/>
        </authorList>
    </citation>
    <scope>NUCLEOTIDE SEQUENCE [LARGE SCALE GENOMIC DNA]</scope>
    <source>
        <strain evidence="18 19">DAOM BR117</strain>
    </source>
</reference>
<feature type="domain" description="Helicase C-terminal" evidence="17">
    <location>
        <begin position="675"/>
        <end position="823"/>
    </location>
</feature>
<comment type="catalytic activity">
    <reaction evidence="12">
        <text>Couples ATP hydrolysis with the unwinding of duplex DNA by translocating in the 3'-5' direction.</text>
        <dbReference type="EC" id="5.6.2.4"/>
    </reaction>
</comment>
<keyword evidence="10" id="KW-0413">Isomerase</keyword>
<dbReference type="GO" id="GO:0043138">
    <property type="term" value="F:3'-5' DNA helicase activity"/>
    <property type="evidence" value="ECO:0007669"/>
    <property type="project" value="UniProtKB-EC"/>
</dbReference>
<comment type="subcellular location">
    <subcellularLocation>
        <location evidence="1">Nucleus</location>
    </subcellularLocation>
</comment>
<dbReference type="GO" id="GO:0009378">
    <property type="term" value="F:four-way junction helicase activity"/>
    <property type="evidence" value="ECO:0007669"/>
    <property type="project" value="TreeGrafter"/>
</dbReference>
<keyword evidence="7" id="KW-0067">ATP-binding</keyword>
<dbReference type="GO" id="GO:0006260">
    <property type="term" value="P:DNA replication"/>
    <property type="evidence" value="ECO:0007669"/>
    <property type="project" value="InterPro"/>
</dbReference>
<dbReference type="SUPFAM" id="SSF52540">
    <property type="entry name" value="P-loop containing nucleoside triphosphate hydrolases"/>
    <property type="match status" value="2"/>
</dbReference>
<evidence type="ECO:0000259" key="17">
    <source>
        <dbReference type="PROSITE" id="PS51194"/>
    </source>
</evidence>
<dbReference type="AlphaFoldDB" id="A0A0L0HBP5"/>
<dbReference type="CDD" id="cd18794">
    <property type="entry name" value="SF2_C_RecQ"/>
    <property type="match status" value="1"/>
</dbReference>
<proteinExistence type="inferred from homology"/>
<dbReference type="EC" id="5.6.2.4" evidence="13"/>
<dbReference type="PROSITE" id="PS51192">
    <property type="entry name" value="HELICASE_ATP_BIND_1"/>
    <property type="match status" value="1"/>
</dbReference>
<dbReference type="PANTHER" id="PTHR13710">
    <property type="entry name" value="DNA HELICASE RECQ FAMILY MEMBER"/>
    <property type="match status" value="1"/>
</dbReference>
<feature type="compositionally biased region" description="Low complexity" evidence="14">
    <location>
        <begin position="405"/>
        <end position="416"/>
    </location>
</feature>
<feature type="compositionally biased region" description="Low complexity" evidence="14">
    <location>
        <begin position="1107"/>
        <end position="1116"/>
    </location>
</feature>